<feature type="coiled-coil region" evidence="3">
    <location>
        <begin position="458"/>
        <end position="517"/>
    </location>
</feature>
<dbReference type="PROSITE" id="PS51387">
    <property type="entry name" value="FAD_PCMH"/>
    <property type="match status" value="1"/>
</dbReference>
<organism evidence="6 7">
    <name type="scientific">Linum tenue</name>
    <dbReference type="NCBI Taxonomy" id="586396"/>
    <lineage>
        <taxon>Eukaryota</taxon>
        <taxon>Viridiplantae</taxon>
        <taxon>Streptophyta</taxon>
        <taxon>Embryophyta</taxon>
        <taxon>Tracheophyta</taxon>
        <taxon>Spermatophyta</taxon>
        <taxon>Magnoliopsida</taxon>
        <taxon>eudicotyledons</taxon>
        <taxon>Gunneridae</taxon>
        <taxon>Pentapetalae</taxon>
        <taxon>rosids</taxon>
        <taxon>fabids</taxon>
        <taxon>Malpighiales</taxon>
        <taxon>Linaceae</taxon>
        <taxon>Linum</taxon>
    </lineage>
</organism>
<dbReference type="Pfam" id="PF01565">
    <property type="entry name" value="FAD_binding_4"/>
    <property type="match status" value="1"/>
</dbReference>
<evidence type="ECO:0000256" key="3">
    <source>
        <dbReference type="SAM" id="Coils"/>
    </source>
</evidence>
<dbReference type="Gene3D" id="3.30.43.10">
    <property type="entry name" value="Uridine Diphospho-n-acetylenolpyruvylglucosamine Reductase, domain 2"/>
    <property type="match status" value="1"/>
</dbReference>
<evidence type="ECO:0000256" key="4">
    <source>
        <dbReference type="SAM" id="MobiDB-lite"/>
    </source>
</evidence>
<feature type="region of interest" description="Disordered" evidence="4">
    <location>
        <begin position="141"/>
        <end position="171"/>
    </location>
</feature>
<comment type="caution">
    <text evidence="6">The sequence shown here is derived from an EMBL/GenBank/DDBJ whole genome shotgun (WGS) entry which is preliminary data.</text>
</comment>
<accession>A0AAV0QN39</accession>
<gene>
    <name evidence="6" type="ORF">LITE_LOCUS43699</name>
</gene>
<dbReference type="InterPro" id="IPR016167">
    <property type="entry name" value="FAD-bd_PCMH_sub1"/>
</dbReference>
<keyword evidence="3" id="KW-0175">Coiled coil</keyword>
<proteinExistence type="inferred from homology"/>
<evidence type="ECO:0000256" key="1">
    <source>
        <dbReference type="ARBA" id="ARBA00001974"/>
    </source>
</evidence>
<dbReference type="InterPro" id="IPR006094">
    <property type="entry name" value="Oxid_FAD_bind_N"/>
</dbReference>
<evidence type="ECO:0000259" key="5">
    <source>
        <dbReference type="PROSITE" id="PS51387"/>
    </source>
</evidence>
<comment type="similarity">
    <text evidence="2">Belongs to the oxygen-dependent FAD-linked oxidoreductase family.</text>
</comment>
<dbReference type="Gene3D" id="3.30.465.10">
    <property type="match status" value="1"/>
</dbReference>
<dbReference type="InterPro" id="IPR016169">
    <property type="entry name" value="FAD-bd_PCMH_sub2"/>
</dbReference>
<reference evidence="6" key="1">
    <citation type="submission" date="2022-08" db="EMBL/GenBank/DDBJ databases">
        <authorList>
            <person name="Gutierrez-Valencia J."/>
        </authorList>
    </citation>
    <scope>NUCLEOTIDE SEQUENCE</scope>
</reference>
<dbReference type="Gene3D" id="3.40.462.20">
    <property type="match status" value="1"/>
</dbReference>
<sequence length="2107" mass="235095">MEEGVASKEAGVGSCCEKLSVKCSQLVEGRKNLKKAVAILKESINKIEEENARLKKECEEARGLAANECERKQKELEVRLSLEKEVSALKSEVSSLRQRGNVDTEGKDGEIKLLREQVSEGKSETSKLKELLDKQIQRAVAEKKNADAEKRKAAEAQKSMKTEKTRADKEMKCAATERKRAEDYQIQLEALKKECADFRQKEKEFMLVKDGASERDKELGRLRDLLEKEKTRAEFATKAAEAERKNSMEASNQVKAASAIAEERLVQLEALKKAVDEANMKFLQEKEGKEKESAARASLEITVSALMSEISFLKKSTANVQETERAINVIQENDCGRELETDLAMGHVEKLNEKECSQSDIAELKPGDASERLVNASPGNAHADRGLGLFDEKKAEGCLLQLQALLKEAEETKSMLVVEKEEKGRLVALRVSLEEEIMALKSQICCLQQRGAEDRGLLHDKEREIKQLKELVNKGMMQLDSEKKKVEVHKKFADEACEQLKAEKSKLTTESKIAKSEATKAEGFRNQLDCLQKEFLTMQSKLASETQKMKKELEMERQNVIKARQLVETESAKADDLRKLAEANVKMAAKEKSLADDLSRQLEDYKAKNKELQKCVHQLFHSLNVPEFAGNSPAKVKEAKLLEKQLKLEKMRYKHAKQLVKFEKNRSAILMQELGNLRHDFARISCRLDVVGKYFSPSVEGISDAKKDGGLGDVQCLKVARKSCRVEPFQMNTQNGSETFNPSCTGIDSQLKSLHGSSSPKLLAHSAMNSSSTSFSDGELVRSQDRGAFVLSSEKLVEDNFDTQQTVPFMSAAVKGLHKNMTLTSNHHNWKDQLAFDTIESVKHLFMEDKKLHLQMNEKIHVLDQVLNGQKDVPLEAQTDFDPVILYGSSVKHERLHKRRKLSPKEDVVLPYFLAVDEPGNRKMVREQVVNEANGTGYSYPNDAFITMAQARGDTSPSFEGIADGNYMKLLDLDDINEEEIYKNAMNRPLSPTLPDIYSSQAFVSCEDESRKIEIRSVLDKNESLTPAINVEMHCDASRGNGPTTTHEDSMLENDGVIRDVRVQTVEAEKSMDCWPRDSRYGIETSHIPAYCVTSVVDTRSIYQVLHATRACMAHCSSNTRANSMLERILQAVTTQGTMPSRERSCVLFTLLLWNFSALKLADSGRIGYRDLTVHVDSLVRDLKPVTSISGERSLFGGVCSLHELLGTIEDFLINGTVVDYSNISSETLNEWNSKCDVVPCDKEPKFSTKLATVEQLLIGSALLSSICVSTGHVEFVCDTSFNLLQKSGCDAARLLTILHVFARIVGEQYFSVSDYGLTMNVVRSIVGWLERSSRVTPIHTCLSSNEATRLQFDGCTKCPFGAVSVDIVTSVLLEKLWSSVDSGAIQQHRRQSNSSSEANVVYREHYEVDSGISQSNSIMNATLGDTSNVLSLLELVACKMGWEWTQSKIVPELLEMMERPLSSTFQIAVLLFIGQLGRFGVAASGYEDAGVESLKSKLSGFLRQQLTKESIIPVQMATVASLLRLQPLGFEQVTDENFSCLADAAAPSIADLTGELAIKIYHNLLALKMAPPLLLFILLLPLLSPSLVASSLPPSWQSSESTFHQCLNDNSKSPLPFSETFFTPAANSSAFTSVLSNPAQNPRYLLPTVPKPLLIFRPLRISHIQAAVICARKRRFHFRVRSGGHDYEGLSYAAEIESPFFVLDLSKFRKVNVDVASNTAWVQAGATTGEAYYRISQKIPTHGFPAGLCTSLGIGGHIIGGAYGSMMRKYGLAADNVLDAHIIDANGKLLNRRKMGEDVFWAIRGGAGGSFGVIVAWKLKLVPVPKTVTVFDVPRTLEQNATKLLFKWQQVAPHLHEDLFVRVVVSAGPIANSTKRTVTATFNALFLGSSDRLLRIMGSNFPELGLKKKDCLETSWIRSVMFIGGIPNTVAPEFLLQGKWFLTPLFFKAKSDYVREPIPVKALEGMWRRLLKEDNPFAIWTPYGGEMDRVSESATPFPHRKGTLFMLHYATGWADGKVSEGKHLDWIRELYSYLAPYVSKNPRTSYVNYRDLDLGMNKKGNTSFSEASVWGRKYFKNNFDRLVQVKTKFDPSNLFRHEQSIPVLPV</sequence>
<feature type="coiled-coil region" evidence="3">
    <location>
        <begin position="225"/>
        <end position="281"/>
    </location>
</feature>
<dbReference type="Pfam" id="PF08031">
    <property type="entry name" value="BBE"/>
    <property type="match status" value="1"/>
</dbReference>
<dbReference type="PANTHER" id="PTHR35480">
    <property type="entry name" value="MATERNAL EFFECT EMBRYO ARREST 22"/>
    <property type="match status" value="1"/>
</dbReference>
<dbReference type="Proteomes" id="UP001154282">
    <property type="component" value="Unassembled WGS sequence"/>
</dbReference>
<feature type="domain" description="FAD-binding PCMH-type" evidence="5">
    <location>
        <begin position="1649"/>
        <end position="1825"/>
    </location>
</feature>
<dbReference type="EMBL" id="CAMGYJ010000009">
    <property type="protein sequence ID" value="CAI0545748.1"/>
    <property type="molecule type" value="Genomic_DNA"/>
</dbReference>
<keyword evidence="7" id="KW-1185">Reference proteome</keyword>
<dbReference type="GO" id="GO:0016491">
    <property type="term" value="F:oxidoreductase activity"/>
    <property type="evidence" value="ECO:0007669"/>
    <property type="project" value="InterPro"/>
</dbReference>
<comment type="cofactor">
    <cofactor evidence="1">
        <name>FAD</name>
        <dbReference type="ChEBI" id="CHEBI:57692"/>
    </cofactor>
</comment>
<dbReference type="PANTHER" id="PTHR35480:SF1">
    <property type="entry name" value="MATERNAL EFFECT EMBRYO ARREST 22"/>
    <property type="match status" value="1"/>
</dbReference>
<evidence type="ECO:0000313" key="6">
    <source>
        <dbReference type="EMBL" id="CAI0545748.1"/>
    </source>
</evidence>
<dbReference type="InterPro" id="IPR016166">
    <property type="entry name" value="FAD-bd_PCMH"/>
</dbReference>
<dbReference type="InterPro" id="IPR036318">
    <property type="entry name" value="FAD-bd_PCMH-like_sf"/>
</dbReference>
<protein>
    <recommendedName>
        <fullName evidence="5">FAD-binding PCMH-type domain-containing protein</fullName>
    </recommendedName>
</protein>
<evidence type="ECO:0000313" key="7">
    <source>
        <dbReference type="Proteomes" id="UP001154282"/>
    </source>
</evidence>
<feature type="coiled-coil region" evidence="3">
    <location>
        <begin position="543"/>
        <end position="615"/>
    </location>
</feature>
<dbReference type="GO" id="GO:0071949">
    <property type="term" value="F:FAD binding"/>
    <property type="evidence" value="ECO:0007669"/>
    <property type="project" value="InterPro"/>
</dbReference>
<evidence type="ECO:0000256" key="2">
    <source>
        <dbReference type="ARBA" id="ARBA00005466"/>
    </source>
</evidence>
<name>A0AAV0QN39_9ROSI</name>
<dbReference type="InterPro" id="IPR012951">
    <property type="entry name" value="BBE"/>
</dbReference>
<dbReference type="SUPFAM" id="SSF56176">
    <property type="entry name" value="FAD-binding/transporter-associated domain-like"/>
    <property type="match status" value="1"/>
</dbReference>
<feature type="coiled-coil region" evidence="3">
    <location>
        <begin position="30"/>
        <end position="99"/>
    </location>
</feature>